<proteinExistence type="predicted"/>
<sequence>MDTDPFVEALPGNAGVVRVGMVDGNEQLQQEAVRLSANCTTLEALELTCPAGEAERVTLTTARQRYVAGAFLADVTAGDNVFWVSEDQTLVLISSGGSDLDINQLQTLASERIPGAVVGLRSEWIVSGVDTLLKANWVITLAIVGLTGVFVALAGGRRRRAARLEPSQGGATRATTARPDRAVE</sequence>
<accession>A0A1G9T6F4</accession>
<organism evidence="3 4">
    <name type="scientific">Actinomyces ruminicola</name>
    <dbReference type="NCBI Taxonomy" id="332524"/>
    <lineage>
        <taxon>Bacteria</taxon>
        <taxon>Bacillati</taxon>
        <taxon>Actinomycetota</taxon>
        <taxon>Actinomycetes</taxon>
        <taxon>Actinomycetales</taxon>
        <taxon>Actinomycetaceae</taxon>
        <taxon>Actinomyces</taxon>
    </lineage>
</organism>
<reference evidence="3 4" key="1">
    <citation type="submission" date="2016-10" db="EMBL/GenBank/DDBJ databases">
        <authorList>
            <person name="de Groot N.N."/>
        </authorList>
    </citation>
    <scope>NUCLEOTIDE SEQUENCE [LARGE SCALE GENOMIC DNA]</scope>
    <source>
        <strain evidence="3 4">KPR-7B</strain>
    </source>
</reference>
<dbReference type="AlphaFoldDB" id="A0A1G9T6F4"/>
<keyword evidence="2" id="KW-0472">Membrane</keyword>
<dbReference type="EMBL" id="FNHU01000002">
    <property type="protein sequence ID" value="SDM43180.1"/>
    <property type="molecule type" value="Genomic_DNA"/>
</dbReference>
<evidence type="ECO:0000256" key="1">
    <source>
        <dbReference type="SAM" id="MobiDB-lite"/>
    </source>
</evidence>
<protein>
    <submittedName>
        <fullName evidence="3">Uncharacterized protein</fullName>
    </submittedName>
</protein>
<keyword evidence="2" id="KW-1133">Transmembrane helix</keyword>
<keyword evidence="2" id="KW-0812">Transmembrane</keyword>
<dbReference type="RefSeq" id="WP_092607969.1">
    <property type="nucleotide sequence ID" value="NZ_FNHU01000002.1"/>
</dbReference>
<feature type="region of interest" description="Disordered" evidence="1">
    <location>
        <begin position="164"/>
        <end position="184"/>
    </location>
</feature>
<gene>
    <name evidence="3" type="ORF">SAMN04487766_102229</name>
</gene>
<evidence type="ECO:0000256" key="2">
    <source>
        <dbReference type="SAM" id="Phobius"/>
    </source>
</evidence>
<evidence type="ECO:0000313" key="4">
    <source>
        <dbReference type="Proteomes" id="UP000199671"/>
    </source>
</evidence>
<dbReference type="Proteomes" id="UP000199671">
    <property type="component" value="Unassembled WGS sequence"/>
</dbReference>
<evidence type="ECO:0000313" key="3">
    <source>
        <dbReference type="EMBL" id="SDM43180.1"/>
    </source>
</evidence>
<feature type="transmembrane region" description="Helical" evidence="2">
    <location>
        <begin position="137"/>
        <end position="156"/>
    </location>
</feature>
<name>A0A1G9T6F4_9ACTO</name>